<feature type="region of interest" description="Disordered" evidence="10">
    <location>
        <begin position="1"/>
        <end position="20"/>
    </location>
</feature>
<dbReference type="Proteomes" id="UP000078544">
    <property type="component" value="Unassembled WGS sequence"/>
</dbReference>
<keyword evidence="12" id="KW-1185">Reference proteome</keyword>
<gene>
    <name evidence="11" type="ORF">AAL_01527</name>
</gene>
<dbReference type="OrthoDB" id="21550at2759"/>
<dbReference type="Pfam" id="PF04410">
    <property type="entry name" value="Gar1"/>
    <property type="match status" value="1"/>
</dbReference>
<protein>
    <recommendedName>
        <fullName evidence="3">H/ACA ribonucleoprotein complex non-core subunit NAF1</fullName>
    </recommendedName>
    <alternativeName>
        <fullName evidence="9">Nuclear assembly factor 1</fullName>
    </alternativeName>
</protein>
<evidence type="ECO:0000256" key="8">
    <source>
        <dbReference type="ARBA" id="ARBA00023242"/>
    </source>
</evidence>
<reference evidence="11 12" key="1">
    <citation type="journal article" date="2016" name="Genome Biol. Evol.">
        <title>Divergent and convergent evolution of fungal pathogenicity.</title>
        <authorList>
            <person name="Shang Y."/>
            <person name="Xiao G."/>
            <person name="Zheng P."/>
            <person name="Cen K."/>
            <person name="Zhan S."/>
            <person name="Wang C."/>
        </authorList>
    </citation>
    <scope>NUCLEOTIDE SEQUENCE [LARGE SCALE GENOMIC DNA]</scope>
    <source>
        <strain evidence="11 12">RCEF 2490</strain>
    </source>
</reference>
<dbReference type="FunFam" id="2.40.10.230:FF:000002">
    <property type="entry name" value="H/ACA ribonucleoprotein complex non-core subunit NAF1"/>
    <property type="match status" value="1"/>
</dbReference>
<feature type="region of interest" description="Disordered" evidence="10">
    <location>
        <begin position="319"/>
        <end position="518"/>
    </location>
</feature>
<keyword evidence="5" id="KW-0698">rRNA processing</keyword>
<feature type="compositionally biased region" description="Basic and acidic residues" evidence="10">
    <location>
        <begin position="60"/>
        <end position="71"/>
    </location>
</feature>
<feature type="region of interest" description="Disordered" evidence="10">
    <location>
        <begin position="531"/>
        <end position="553"/>
    </location>
</feature>
<evidence type="ECO:0000256" key="3">
    <source>
        <dbReference type="ARBA" id="ARBA00021438"/>
    </source>
</evidence>
<dbReference type="InterPro" id="IPR040309">
    <property type="entry name" value="Naf1"/>
</dbReference>
<evidence type="ECO:0000256" key="9">
    <source>
        <dbReference type="ARBA" id="ARBA00076743"/>
    </source>
</evidence>
<evidence type="ECO:0000256" key="10">
    <source>
        <dbReference type="SAM" id="MobiDB-lite"/>
    </source>
</evidence>
<sequence length="553" mass="58971">MSTFNIPGLGQAKPNETLPPLPADVLAAAASASAMDIQVDVANETKPAPDAAPEPQAPQQEKEAEPMKLDQDATVAAADQAGSPPSLTGALEAAIGGLGNPSHGLEQPQPQRPEDALQNDQGDSAEWEVDSSPYESSSESSSSDSSDEESDHEDYELLGAEETARLLMEAEGGSDDEGERTKGSTAAQLRTKNEVAQEVLPKPDITITEEMKIEELGSVENIVENIMLIKAITPGEYQVLDTGSVLCNAERTVIGVVAETIGKVLQPMYTVYFNSAAEIKELGLEIGHGIFYPVDHAHYVFTQPLKNLKGSDASNLHDEEIGDEEMEFSDDEKEAEYKRSLKQKKRDKWKSKNETGVGSGSRQGHPLSQEMSASSLNYDDDDDGPYKPLSRPPGFGSGAASTETYEAEPRPESRRGGGRGRGDGRRRGGRGRSSGREGARGGFNGPKRDGYSLPPQGASPAFLPQPPQQQVAPPPPTLPNFGVPFPGLLQPHANQSQHVSVPPPPPPGWPGQAQNPAGAYIDPTFLAALMSQMQQQSGQPPQPPPQQYGGHGR</sequence>
<dbReference type="GO" id="GO:0005732">
    <property type="term" value="C:sno(s)RNA-containing ribonucleoprotein complex"/>
    <property type="evidence" value="ECO:0007669"/>
    <property type="project" value="InterPro"/>
</dbReference>
<dbReference type="InterPro" id="IPR009000">
    <property type="entry name" value="Transl_B-barrel_sf"/>
</dbReference>
<comment type="subcellular location">
    <subcellularLocation>
        <location evidence="1">Nucleus</location>
    </subcellularLocation>
</comment>
<comment type="similarity">
    <text evidence="2">Belongs to the NAF1 family.</text>
</comment>
<feature type="compositionally biased region" description="Pro residues" evidence="10">
    <location>
        <begin position="463"/>
        <end position="478"/>
    </location>
</feature>
<evidence type="ECO:0000256" key="2">
    <source>
        <dbReference type="ARBA" id="ARBA00009801"/>
    </source>
</evidence>
<feature type="compositionally biased region" description="Low complexity" evidence="10">
    <location>
        <begin position="130"/>
        <end position="144"/>
    </location>
</feature>
<feature type="compositionally biased region" description="Low complexity" evidence="10">
    <location>
        <begin position="72"/>
        <end position="81"/>
    </location>
</feature>
<evidence type="ECO:0000256" key="1">
    <source>
        <dbReference type="ARBA" id="ARBA00004123"/>
    </source>
</evidence>
<dbReference type="InterPro" id="IPR038664">
    <property type="entry name" value="Gar1/Naf1_Cbf5-bd_sf"/>
</dbReference>
<dbReference type="GO" id="GO:0003723">
    <property type="term" value="F:RNA binding"/>
    <property type="evidence" value="ECO:0007669"/>
    <property type="project" value="UniProtKB-KW"/>
</dbReference>
<feature type="compositionally biased region" description="Basic and acidic residues" evidence="10">
    <location>
        <begin position="407"/>
        <end position="426"/>
    </location>
</feature>
<keyword evidence="6" id="KW-0597">Phosphoprotein</keyword>
<keyword evidence="4" id="KW-0690">Ribosome biogenesis</keyword>
<dbReference type="PANTHER" id="PTHR31633:SF1">
    <property type="entry name" value="H_ACA RIBONUCLEOPROTEIN COMPLEX NON-CORE SUBUNIT NAF1"/>
    <property type="match status" value="1"/>
</dbReference>
<evidence type="ECO:0000256" key="6">
    <source>
        <dbReference type="ARBA" id="ARBA00022553"/>
    </source>
</evidence>
<dbReference type="Gene3D" id="2.40.10.230">
    <property type="entry name" value="Probable tRNA pseudouridine synthase domain"/>
    <property type="match status" value="1"/>
</dbReference>
<feature type="region of interest" description="Disordered" evidence="10">
    <location>
        <begin position="38"/>
        <end position="155"/>
    </location>
</feature>
<evidence type="ECO:0000256" key="5">
    <source>
        <dbReference type="ARBA" id="ARBA00022552"/>
    </source>
</evidence>
<dbReference type="EMBL" id="AZGY01000002">
    <property type="protein sequence ID" value="OAA32195.1"/>
    <property type="molecule type" value="Genomic_DNA"/>
</dbReference>
<dbReference type="GO" id="GO:0000493">
    <property type="term" value="P:box H/ACA snoRNP assembly"/>
    <property type="evidence" value="ECO:0007669"/>
    <property type="project" value="InterPro"/>
</dbReference>
<keyword evidence="8" id="KW-0539">Nucleus</keyword>
<dbReference type="STRING" id="1081109.A0A166RK75"/>
<dbReference type="GO" id="GO:0001522">
    <property type="term" value="P:pseudouridine synthesis"/>
    <property type="evidence" value="ECO:0007669"/>
    <property type="project" value="InterPro"/>
</dbReference>
<dbReference type="GO" id="GO:0006364">
    <property type="term" value="P:rRNA processing"/>
    <property type="evidence" value="ECO:0007669"/>
    <property type="project" value="UniProtKB-KW"/>
</dbReference>
<evidence type="ECO:0000313" key="11">
    <source>
        <dbReference type="EMBL" id="OAA32195.1"/>
    </source>
</evidence>
<feature type="compositionally biased region" description="Acidic residues" evidence="10">
    <location>
        <begin position="145"/>
        <end position="155"/>
    </location>
</feature>
<proteinExistence type="inferred from homology"/>
<feature type="compositionally biased region" description="Basic residues" evidence="10">
    <location>
        <begin position="340"/>
        <end position="349"/>
    </location>
</feature>
<keyword evidence="7" id="KW-0694">RNA-binding</keyword>
<evidence type="ECO:0000256" key="7">
    <source>
        <dbReference type="ARBA" id="ARBA00022884"/>
    </source>
</evidence>
<dbReference type="GO" id="GO:0005634">
    <property type="term" value="C:nucleus"/>
    <property type="evidence" value="ECO:0007669"/>
    <property type="project" value="UniProtKB-SubCell"/>
</dbReference>
<dbReference type="SUPFAM" id="SSF50447">
    <property type="entry name" value="Translation proteins"/>
    <property type="match status" value="1"/>
</dbReference>
<evidence type="ECO:0000256" key="4">
    <source>
        <dbReference type="ARBA" id="ARBA00022517"/>
    </source>
</evidence>
<keyword evidence="11" id="KW-0687">Ribonucleoprotein</keyword>
<organism evidence="11 12">
    <name type="scientific">Moelleriella libera RCEF 2490</name>
    <dbReference type="NCBI Taxonomy" id="1081109"/>
    <lineage>
        <taxon>Eukaryota</taxon>
        <taxon>Fungi</taxon>
        <taxon>Dikarya</taxon>
        <taxon>Ascomycota</taxon>
        <taxon>Pezizomycotina</taxon>
        <taxon>Sordariomycetes</taxon>
        <taxon>Hypocreomycetidae</taxon>
        <taxon>Hypocreales</taxon>
        <taxon>Clavicipitaceae</taxon>
        <taxon>Moelleriella</taxon>
    </lineage>
</organism>
<comment type="caution">
    <text evidence="11">The sequence shown here is derived from an EMBL/GenBank/DDBJ whole genome shotgun (WGS) entry which is preliminary data.</text>
</comment>
<evidence type="ECO:0000313" key="12">
    <source>
        <dbReference type="Proteomes" id="UP000078544"/>
    </source>
</evidence>
<dbReference type="AlphaFoldDB" id="A0A166RK75"/>
<dbReference type="PANTHER" id="PTHR31633">
    <property type="entry name" value="H/ACA RIBONUCLEOPROTEIN COMPLEX NON-CORE SUBUNIT NAF1"/>
    <property type="match status" value="1"/>
</dbReference>
<name>A0A166RK75_9HYPO</name>
<dbReference type="InterPro" id="IPR007504">
    <property type="entry name" value="H/ACA_rnp_Gar1/Naf1"/>
</dbReference>
<accession>A0A166RK75</accession>
<feature type="compositionally biased region" description="Acidic residues" evidence="10">
    <location>
        <begin position="320"/>
        <end position="334"/>
    </location>
</feature>